<dbReference type="Pfam" id="PF00096">
    <property type="entry name" value="zf-C2H2"/>
    <property type="match status" value="7"/>
</dbReference>
<dbReference type="FunFam" id="3.30.160.60:FF:000139">
    <property type="entry name" value="zinc finger protein 1 homolog"/>
    <property type="match status" value="1"/>
</dbReference>
<keyword evidence="8" id="KW-0238">DNA-binding</keyword>
<dbReference type="InterPro" id="IPR036236">
    <property type="entry name" value="Znf_C2H2_sf"/>
</dbReference>
<feature type="region of interest" description="Disordered" evidence="12">
    <location>
        <begin position="291"/>
        <end position="312"/>
    </location>
</feature>
<evidence type="ECO:0000256" key="8">
    <source>
        <dbReference type="ARBA" id="ARBA00023125"/>
    </source>
</evidence>
<gene>
    <name evidence="14" type="ORF">GDO54_004792</name>
</gene>
<dbReference type="FunFam" id="3.30.160.60:FF:000710">
    <property type="entry name" value="Zinc finger protein 768"/>
    <property type="match status" value="1"/>
</dbReference>
<dbReference type="FunFam" id="3.30.160.60:FF:001442">
    <property type="entry name" value="zinc finger protein 696"/>
    <property type="match status" value="1"/>
</dbReference>
<reference evidence="14" key="1">
    <citation type="thesis" date="2020" institute="ProQuest LLC" country="789 East Eisenhower Parkway, Ann Arbor, MI, USA">
        <title>Comparative Genomics and Chromosome Evolution.</title>
        <authorList>
            <person name="Mudd A.B."/>
        </authorList>
    </citation>
    <scope>NUCLEOTIDE SEQUENCE</scope>
    <source>
        <strain evidence="14">1538</strain>
        <tissue evidence="14">Blood</tissue>
    </source>
</reference>
<dbReference type="PANTHER" id="PTHR23226:SF422">
    <property type="entry name" value="NOVEL ZINC FINGER PROTEIN"/>
    <property type="match status" value="1"/>
</dbReference>
<dbReference type="Proteomes" id="UP001181693">
    <property type="component" value="Unassembled WGS sequence"/>
</dbReference>
<dbReference type="SMART" id="SM00355">
    <property type="entry name" value="ZnF_C2H2"/>
    <property type="match status" value="7"/>
</dbReference>
<keyword evidence="9" id="KW-0804">Transcription</keyword>
<keyword evidence="3" id="KW-0479">Metal-binding</keyword>
<feature type="domain" description="C2H2-type" evidence="13">
    <location>
        <begin position="489"/>
        <end position="516"/>
    </location>
</feature>
<dbReference type="Gene3D" id="3.30.160.60">
    <property type="entry name" value="Classic Zinc Finger"/>
    <property type="match status" value="7"/>
</dbReference>
<feature type="domain" description="C2H2-type" evidence="13">
    <location>
        <begin position="433"/>
        <end position="460"/>
    </location>
</feature>
<evidence type="ECO:0000256" key="3">
    <source>
        <dbReference type="ARBA" id="ARBA00022723"/>
    </source>
</evidence>
<dbReference type="SUPFAM" id="SSF57667">
    <property type="entry name" value="beta-beta-alpha zinc fingers"/>
    <property type="match status" value="4"/>
</dbReference>
<evidence type="ECO:0000256" key="7">
    <source>
        <dbReference type="ARBA" id="ARBA00023015"/>
    </source>
</evidence>
<feature type="domain" description="C2H2-type" evidence="13">
    <location>
        <begin position="321"/>
        <end position="348"/>
    </location>
</feature>
<evidence type="ECO:0000259" key="13">
    <source>
        <dbReference type="PROSITE" id="PS50157"/>
    </source>
</evidence>
<evidence type="ECO:0000256" key="4">
    <source>
        <dbReference type="ARBA" id="ARBA00022737"/>
    </source>
</evidence>
<dbReference type="GO" id="GO:0005634">
    <property type="term" value="C:nucleus"/>
    <property type="evidence" value="ECO:0007669"/>
    <property type="project" value="UniProtKB-SubCell"/>
</dbReference>
<evidence type="ECO:0000256" key="9">
    <source>
        <dbReference type="ARBA" id="ARBA00023163"/>
    </source>
</evidence>
<keyword evidence="15" id="KW-1185">Reference proteome</keyword>
<dbReference type="PANTHER" id="PTHR23226">
    <property type="entry name" value="ZINC FINGER AND SCAN DOMAIN-CONTAINING"/>
    <property type="match status" value="1"/>
</dbReference>
<proteinExistence type="inferred from homology"/>
<evidence type="ECO:0000256" key="11">
    <source>
        <dbReference type="PROSITE-ProRule" id="PRU00042"/>
    </source>
</evidence>
<feature type="domain" description="C2H2-type" evidence="13">
    <location>
        <begin position="349"/>
        <end position="376"/>
    </location>
</feature>
<feature type="region of interest" description="Disordered" evidence="12">
    <location>
        <begin position="127"/>
        <end position="148"/>
    </location>
</feature>
<comment type="subcellular location">
    <subcellularLocation>
        <location evidence="1">Nucleus</location>
    </subcellularLocation>
</comment>
<dbReference type="FunFam" id="3.30.160.60:FF:000358">
    <property type="entry name" value="zinc finger protein 24"/>
    <property type="match status" value="1"/>
</dbReference>
<dbReference type="EMBL" id="DYDO01000012">
    <property type="protein sequence ID" value="DBA15600.1"/>
    <property type="molecule type" value="Genomic_DNA"/>
</dbReference>
<dbReference type="FunFam" id="3.30.160.60:FF:000759">
    <property type="entry name" value="zinc finger protein 16"/>
    <property type="match status" value="1"/>
</dbReference>
<evidence type="ECO:0000256" key="10">
    <source>
        <dbReference type="ARBA" id="ARBA00023242"/>
    </source>
</evidence>
<evidence type="ECO:0000256" key="6">
    <source>
        <dbReference type="ARBA" id="ARBA00022833"/>
    </source>
</evidence>
<keyword evidence="10" id="KW-0539">Nucleus</keyword>
<name>A0AAV2ZVI0_PYXAD</name>
<keyword evidence="7" id="KW-0805">Transcription regulation</keyword>
<evidence type="ECO:0000256" key="5">
    <source>
        <dbReference type="ARBA" id="ARBA00022771"/>
    </source>
</evidence>
<feature type="compositionally biased region" description="Polar residues" evidence="12">
    <location>
        <begin position="127"/>
        <end position="137"/>
    </location>
</feature>
<keyword evidence="4" id="KW-0677">Repeat</keyword>
<sequence length="519" mass="58995">MECIDLTLPKRGNREKSHVIEEKDEMTEKILNLTLEIIYLLTGEDCLIVKKSSGELLTSRNCSQASGVWSRSQSPDTVPSPLSLVQKNNKEQKILEVTHKIIALLSGEVWGSEDDYKEEVIQDHHSVSCSDGSSNLVSREGSPNPHYSRDCIEDRHSVTRFYQDEHVGDFKIFVKQEKKEEQGADDDVIHVTIKEEDYPADIGIDGRRIRRTSEGCLILSCDVEENEVVQDSPEEDEEEEEDPVTIDIDPEQCTEKALDLSNTGGSSPEIITHTVGNIVLNPGFDGFYVQKPKTRQKRTQQPKPQPKAVRRRKTPVDEKRFQCCECGKFFPHKSYLIKHERSHTGEKPFICSECGKCFTDNSGLMKHVRIHLTERPYQCCSCGKGFTYKADLIKHERIHTGEKPFPCSKCGKCFTDKSGRAKHERIHSGEKPFPCPICGKCFSRKSHMAKHQIIHTGEKPFLCQECGRCFGRKSHLTNHQILHRGEKPYMCPECGKCFAQRPGLIIHRKIHKPKVAPVS</sequence>
<evidence type="ECO:0000256" key="2">
    <source>
        <dbReference type="ARBA" id="ARBA00006991"/>
    </source>
</evidence>
<evidence type="ECO:0000313" key="14">
    <source>
        <dbReference type="EMBL" id="DBA15600.1"/>
    </source>
</evidence>
<dbReference type="AlphaFoldDB" id="A0AAV2ZVI0"/>
<feature type="domain" description="C2H2-type" evidence="13">
    <location>
        <begin position="405"/>
        <end position="432"/>
    </location>
</feature>
<protein>
    <recommendedName>
        <fullName evidence="13">C2H2-type domain-containing protein</fullName>
    </recommendedName>
</protein>
<dbReference type="GO" id="GO:0008270">
    <property type="term" value="F:zinc ion binding"/>
    <property type="evidence" value="ECO:0007669"/>
    <property type="project" value="UniProtKB-KW"/>
</dbReference>
<comment type="similarity">
    <text evidence="2">Belongs to the krueppel C2H2-type zinc-finger protein family.</text>
</comment>
<feature type="domain" description="C2H2-type" evidence="13">
    <location>
        <begin position="461"/>
        <end position="488"/>
    </location>
</feature>
<dbReference type="PROSITE" id="PS50157">
    <property type="entry name" value="ZINC_FINGER_C2H2_2"/>
    <property type="match status" value="7"/>
</dbReference>
<accession>A0AAV2ZVI0</accession>
<dbReference type="GO" id="GO:0000978">
    <property type="term" value="F:RNA polymerase II cis-regulatory region sequence-specific DNA binding"/>
    <property type="evidence" value="ECO:0007669"/>
    <property type="project" value="TreeGrafter"/>
</dbReference>
<evidence type="ECO:0000256" key="1">
    <source>
        <dbReference type="ARBA" id="ARBA00004123"/>
    </source>
</evidence>
<feature type="domain" description="C2H2-type" evidence="13">
    <location>
        <begin position="377"/>
        <end position="404"/>
    </location>
</feature>
<dbReference type="FunFam" id="3.30.160.60:FF:000620">
    <property type="entry name" value="Zinc finger protein 263"/>
    <property type="match status" value="1"/>
</dbReference>
<keyword evidence="6" id="KW-0862">Zinc</keyword>
<dbReference type="PROSITE" id="PS00028">
    <property type="entry name" value="ZINC_FINGER_C2H2_1"/>
    <property type="match status" value="7"/>
</dbReference>
<keyword evidence="5 11" id="KW-0863">Zinc-finger</keyword>
<dbReference type="InterPro" id="IPR013087">
    <property type="entry name" value="Znf_C2H2_type"/>
</dbReference>
<organism evidence="14 15">
    <name type="scientific">Pyxicephalus adspersus</name>
    <name type="common">African bullfrog</name>
    <dbReference type="NCBI Taxonomy" id="30357"/>
    <lineage>
        <taxon>Eukaryota</taxon>
        <taxon>Metazoa</taxon>
        <taxon>Chordata</taxon>
        <taxon>Craniata</taxon>
        <taxon>Vertebrata</taxon>
        <taxon>Euteleostomi</taxon>
        <taxon>Amphibia</taxon>
        <taxon>Batrachia</taxon>
        <taxon>Anura</taxon>
        <taxon>Neobatrachia</taxon>
        <taxon>Ranoidea</taxon>
        <taxon>Pyxicephalidae</taxon>
        <taxon>Pyxicephalinae</taxon>
        <taxon>Pyxicephalus</taxon>
    </lineage>
</organism>
<dbReference type="GO" id="GO:0000981">
    <property type="term" value="F:DNA-binding transcription factor activity, RNA polymerase II-specific"/>
    <property type="evidence" value="ECO:0007669"/>
    <property type="project" value="TreeGrafter"/>
</dbReference>
<comment type="caution">
    <text evidence="14">The sequence shown here is derived from an EMBL/GenBank/DDBJ whole genome shotgun (WGS) entry which is preliminary data.</text>
</comment>
<dbReference type="FunFam" id="3.30.160.60:FF:002343">
    <property type="entry name" value="Zinc finger protein 33A"/>
    <property type="match status" value="1"/>
</dbReference>
<evidence type="ECO:0000313" key="15">
    <source>
        <dbReference type="Proteomes" id="UP001181693"/>
    </source>
</evidence>
<evidence type="ECO:0000256" key="12">
    <source>
        <dbReference type="SAM" id="MobiDB-lite"/>
    </source>
</evidence>